<dbReference type="HOGENOM" id="CLU_3048115_0_0_10"/>
<evidence type="ECO:0000313" key="2">
    <source>
        <dbReference type="Proteomes" id="UP000006241"/>
    </source>
</evidence>
<dbReference type="EMBL" id="ACHB01000100">
    <property type="protein sequence ID" value="EEI89710.1"/>
    <property type="molecule type" value="Genomic_DNA"/>
</dbReference>
<accession>C2G4V9</accession>
<gene>
    <name evidence="1" type="ORF">HMPREF0765_4615</name>
</gene>
<sequence length="54" mass="6575">MKSIRKRRSGIILLHIKQIIPLQRFLDKHVYQVFFSILADWFDDDVKFIKTQVE</sequence>
<reference evidence="1 2" key="1">
    <citation type="submission" date="2009-01" db="EMBL/GenBank/DDBJ databases">
        <authorList>
            <person name="Qin X."/>
            <person name="Bachman B."/>
            <person name="Battles P."/>
            <person name="Bell A."/>
            <person name="Bess C."/>
            <person name="Bickham C."/>
            <person name="Chaboub L."/>
            <person name="Chen D."/>
            <person name="Coyle M."/>
            <person name="Deiros D.R."/>
            <person name="Dinh H."/>
            <person name="Forbes L."/>
            <person name="Fowler G."/>
            <person name="Francisco L."/>
            <person name="Fu Q."/>
            <person name="Gubbala S."/>
            <person name="Hale W."/>
            <person name="Han Y."/>
            <person name="Hemphill L."/>
            <person name="Highlander S.K."/>
            <person name="Hirani K."/>
            <person name="Hogues M."/>
            <person name="Jackson L."/>
            <person name="Jakkamsetti A."/>
            <person name="Javaid M."/>
            <person name="Jiang H."/>
            <person name="Korchina V."/>
            <person name="Kovar C."/>
            <person name="Lara F."/>
            <person name="Lee S."/>
            <person name="Mata R."/>
            <person name="Mathew T."/>
            <person name="Moen C."/>
            <person name="Morales K."/>
            <person name="Munidasa M."/>
            <person name="Nazareth L."/>
            <person name="Ngo R."/>
            <person name="Nguyen L."/>
            <person name="Okwuonu G."/>
            <person name="Ongeri F."/>
            <person name="Patil S."/>
            <person name="Petrosino J."/>
            <person name="Pham C."/>
            <person name="Pham P."/>
            <person name="Pu L.-L."/>
            <person name="Puazo M."/>
            <person name="Raj R."/>
            <person name="Reid J."/>
            <person name="Rouhana J."/>
            <person name="Saada N."/>
            <person name="Shang Y."/>
            <person name="Simmons D."/>
            <person name="Thornton R."/>
            <person name="Warren J."/>
            <person name="Weissenberger G."/>
            <person name="Zhang J."/>
            <person name="Zhang L."/>
            <person name="Zhou C."/>
            <person name="Zhu D."/>
            <person name="Muzny D."/>
            <person name="Worley K."/>
            <person name="Gibbs R."/>
        </authorList>
    </citation>
    <scope>NUCLEOTIDE SEQUENCE [LARGE SCALE GENOMIC DNA]</scope>
    <source>
        <strain evidence="1 2">ATCC 33300</strain>
    </source>
</reference>
<comment type="caution">
    <text evidence="1">The sequence shown here is derived from an EMBL/GenBank/DDBJ whole genome shotgun (WGS) entry which is preliminary data.</text>
</comment>
<name>C2G4V9_SPHSI</name>
<evidence type="ECO:0000313" key="1">
    <source>
        <dbReference type="EMBL" id="EEI89710.1"/>
    </source>
</evidence>
<dbReference type="Proteomes" id="UP000006241">
    <property type="component" value="Unassembled WGS sequence"/>
</dbReference>
<organism evidence="1 2">
    <name type="scientific">Sphingobacterium spiritivorum ATCC 33300</name>
    <dbReference type="NCBI Taxonomy" id="525372"/>
    <lineage>
        <taxon>Bacteria</taxon>
        <taxon>Pseudomonadati</taxon>
        <taxon>Bacteroidota</taxon>
        <taxon>Sphingobacteriia</taxon>
        <taxon>Sphingobacteriales</taxon>
        <taxon>Sphingobacteriaceae</taxon>
        <taxon>Sphingobacterium</taxon>
    </lineage>
</organism>
<dbReference type="AlphaFoldDB" id="C2G4V9"/>
<protein>
    <submittedName>
        <fullName evidence="1">Uncharacterized protein</fullName>
    </submittedName>
</protein>
<proteinExistence type="predicted"/>